<reference evidence="1" key="1">
    <citation type="submission" date="2021-07" db="EMBL/GenBank/DDBJ databases">
        <authorList>
            <person name="Durling M."/>
        </authorList>
    </citation>
    <scope>NUCLEOTIDE SEQUENCE</scope>
</reference>
<proteinExistence type="predicted"/>
<protein>
    <submittedName>
        <fullName evidence="1">Uncharacterized protein</fullName>
    </submittedName>
</protein>
<name>A0A9N9PXY4_9HELO</name>
<sequence>MENKVQNPAIKACANLVYPMRPEQVLFSSTIFTSEIIRVGEQQVEWQKFEEAKEPEALPKGWHWNTAD</sequence>
<dbReference type="AlphaFoldDB" id="A0A9N9PXY4"/>
<organism evidence="1 2">
    <name type="scientific">Hymenoscyphus albidus</name>
    <dbReference type="NCBI Taxonomy" id="595503"/>
    <lineage>
        <taxon>Eukaryota</taxon>
        <taxon>Fungi</taxon>
        <taxon>Dikarya</taxon>
        <taxon>Ascomycota</taxon>
        <taxon>Pezizomycotina</taxon>
        <taxon>Leotiomycetes</taxon>
        <taxon>Helotiales</taxon>
        <taxon>Helotiaceae</taxon>
        <taxon>Hymenoscyphus</taxon>
    </lineage>
</organism>
<evidence type="ECO:0000313" key="2">
    <source>
        <dbReference type="Proteomes" id="UP000701801"/>
    </source>
</evidence>
<comment type="caution">
    <text evidence="1">The sequence shown here is derived from an EMBL/GenBank/DDBJ whole genome shotgun (WGS) entry which is preliminary data.</text>
</comment>
<evidence type="ECO:0000313" key="1">
    <source>
        <dbReference type="EMBL" id="CAG8978943.1"/>
    </source>
</evidence>
<dbReference type="EMBL" id="CAJVRM010000287">
    <property type="protein sequence ID" value="CAG8978943.1"/>
    <property type="molecule type" value="Genomic_DNA"/>
</dbReference>
<dbReference type="Proteomes" id="UP000701801">
    <property type="component" value="Unassembled WGS sequence"/>
</dbReference>
<gene>
    <name evidence="1" type="ORF">HYALB_00013334</name>
</gene>
<keyword evidence="2" id="KW-1185">Reference proteome</keyword>
<accession>A0A9N9PXY4</accession>
<dbReference type="OrthoDB" id="10402549at2759"/>